<name>A0A448ZR95_9STRA</name>
<dbReference type="EMBL" id="CAACVS010000650">
    <property type="protein sequence ID" value="VEU44570.1"/>
    <property type="molecule type" value="Genomic_DNA"/>
</dbReference>
<dbReference type="AlphaFoldDB" id="A0A448ZR95"/>
<accession>A0A448ZR95</accession>
<feature type="region of interest" description="Disordered" evidence="1">
    <location>
        <begin position="141"/>
        <end position="160"/>
    </location>
</feature>
<dbReference type="Proteomes" id="UP000291116">
    <property type="component" value="Unassembled WGS sequence"/>
</dbReference>
<gene>
    <name evidence="3" type="ORF">PSNMU_V1.4_AUG-EV-PASAV3_0116860</name>
</gene>
<feature type="transmembrane region" description="Helical" evidence="2">
    <location>
        <begin position="39"/>
        <end position="58"/>
    </location>
</feature>
<feature type="transmembrane region" description="Helical" evidence="2">
    <location>
        <begin position="12"/>
        <end position="32"/>
    </location>
</feature>
<keyword evidence="4" id="KW-1185">Reference proteome</keyword>
<keyword evidence="2" id="KW-1133">Transmembrane helix</keyword>
<keyword evidence="2" id="KW-0812">Transmembrane</keyword>
<evidence type="ECO:0000313" key="3">
    <source>
        <dbReference type="EMBL" id="VEU44570.1"/>
    </source>
</evidence>
<feature type="compositionally biased region" description="Low complexity" evidence="1">
    <location>
        <begin position="146"/>
        <end position="160"/>
    </location>
</feature>
<sequence length="160" mass="17497">MRSFMDDVDHAAQRVGAMTLAGFLGGAAHAAFKGFPRRAAALGAASSCALVGTSLFALERVASVAMRENNRNDKSDEELDARDDWRSTLSSHAFGGVFGGALNGYLYHRQPLRGMIAFTPFMLFIGMIEVEAKKRKQQRLDELLDQRQNQTQAATTTTPE</sequence>
<proteinExistence type="predicted"/>
<evidence type="ECO:0000256" key="2">
    <source>
        <dbReference type="SAM" id="Phobius"/>
    </source>
</evidence>
<evidence type="ECO:0000256" key="1">
    <source>
        <dbReference type="SAM" id="MobiDB-lite"/>
    </source>
</evidence>
<organism evidence="3 4">
    <name type="scientific">Pseudo-nitzschia multistriata</name>
    <dbReference type="NCBI Taxonomy" id="183589"/>
    <lineage>
        <taxon>Eukaryota</taxon>
        <taxon>Sar</taxon>
        <taxon>Stramenopiles</taxon>
        <taxon>Ochrophyta</taxon>
        <taxon>Bacillariophyta</taxon>
        <taxon>Bacillariophyceae</taxon>
        <taxon>Bacillariophycidae</taxon>
        <taxon>Bacillariales</taxon>
        <taxon>Bacillariaceae</taxon>
        <taxon>Pseudo-nitzschia</taxon>
    </lineage>
</organism>
<keyword evidence="2" id="KW-0472">Membrane</keyword>
<feature type="transmembrane region" description="Helical" evidence="2">
    <location>
        <begin position="112"/>
        <end position="130"/>
    </location>
</feature>
<protein>
    <submittedName>
        <fullName evidence="3">Uncharacterized protein</fullName>
    </submittedName>
</protein>
<dbReference type="OrthoDB" id="47964at2759"/>
<evidence type="ECO:0000313" key="4">
    <source>
        <dbReference type="Proteomes" id="UP000291116"/>
    </source>
</evidence>
<reference evidence="3 4" key="1">
    <citation type="submission" date="2019-01" db="EMBL/GenBank/DDBJ databases">
        <authorList>
            <person name="Ferrante I. M."/>
        </authorList>
    </citation>
    <scope>NUCLEOTIDE SEQUENCE [LARGE SCALE GENOMIC DNA]</scope>
    <source>
        <strain evidence="3 4">B856</strain>
    </source>
</reference>